<dbReference type="InterPro" id="IPR005119">
    <property type="entry name" value="LysR_subst-bd"/>
</dbReference>
<evidence type="ECO:0000313" key="2">
    <source>
        <dbReference type="EMBL" id="VVD33260.1"/>
    </source>
</evidence>
<gene>
    <name evidence="2" type="ORF">PDMSB3_1976</name>
</gene>
<accession>A0A5Q4ZUH7</accession>
<dbReference type="SUPFAM" id="SSF53850">
    <property type="entry name" value="Periplasmic binding protein-like II"/>
    <property type="match status" value="1"/>
</dbReference>
<reference evidence="2 3" key="1">
    <citation type="submission" date="2019-08" db="EMBL/GenBank/DDBJ databases">
        <authorList>
            <person name="Herpell B J."/>
        </authorList>
    </citation>
    <scope>NUCLEOTIDE SEQUENCE [LARGE SCALE GENOMIC DNA]</scope>
    <source>
        <strain evidence="3">Msb3</strain>
    </source>
</reference>
<evidence type="ECO:0000313" key="3">
    <source>
        <dbReference type="Proteomes" id="UP000325811"/>
    </source>
</evidence>
<dbReference type="PANTHER" id="PTHR30419:SF8">
    <property type="entry name" value="NITROGEN ASSIMILATION TRANSCRIPTIONAL ACTIVATOR-RELATED"/>
    <property type="match status" value="1"/>
</dbReference>
<name>A0A5Q4ZUH7_9BURK</name>
<feature type="domain" description="LysR substrate-binding" evidence="1">
    <location>
        <begin position="2"/>
        <end position="96"/>
    </location>
</feature>
<keyword evidence="3" id="KW-1185">Reference proteome</keyword>
<dbReference type="GO" id="GO:0006355">
    <property type="term" value="P:regulation of DNA-templated transcription"/>
    <property type="evidence" value="ECO:0007669"/>
    <property type="project" value="TreeGrafter"/>
</dbReference>
<dbReference type="GO" id="GO:0005829">
    <property type="term" value="C:cytosol"/>
    <property type="evidence" value="ECO:0007669"/>
    <property type="project" value="TreeGrafter"/>
</dbReference>
<proteinExistence type="predicted"/>
<dbReference type="Pfam" id="PF03466">
    <property type="entry name" value="LysR_substrate"/>
    <property type="match status" value="1"/>
</dbReference>
<dbReference type="InterPro" id="IPR050950">
    <property type="entry name" value="HTH-type_LysR_regulators"/>
</dbReference>
<dbReference type="PANTHER" id="PTHR30419">
    <property type="entry name" value="HTH-TYPE TRANSCRIPTIONAL REGULATOR YBHD"/>
    <property type="match status" value="1"/>
</dbReference>
<protein>
    <recommendedName>
        <fullName evidence="1">LysR substrate-binding domain-containing protein</fullName>
    </recommendedName>
</protein>
<evidence type="ECO:0000259" key="1">
    <source>
        <dbReference type="Pfam" id="PF03466"/>
    </source>
</evidence>
<dbReference type="Gene3D" id="3.40.190.290">
    <property type="match status" value="1"/>
</dbReference>
<dbReference type="AlphaFoldDB" id="A0A5Q4ZUH7"/>
<dbReference type="EMBL" id="LR699554">
    <property type="protein sequence ID" value="VVD33260.1"/>
    <property type="molecule type" value="Genomic_DNA"/>
</dbReference>
<dbReference type="Proteomes" id="UP000325811">
    <property type="component" value="Chromosome II"/>
</dbReference>
<dbReference type="KEGG" id="pdio:PDMSB3_1976.1"/>
<organism evidence="2 3">
    <name type="scientific">Paraburkholderia dioscoreae</name>
    <dbReference type="NCBI Taxonomy" id="2604047"/>
    <lineage>
        <taxon>Bacteria</taxon>
        <taxon>Pseudomonadati</taxon>
        <taxon>Pseudomonadota</taxon>
        <taxon>Betaproteobacteria</taxon>
        <taxon>Burkholderiales</taxon>
        <taxon>Burkholderiaceae</taxon>
        <taxon>Paraburkholderia</taxon>
    </lineage>
</organism>
<sequence length="116" mass="12677">MTFTEDFRINDLIRSACGVHGFAPRTAGRSSHLDLVIAMVRSGMGVTIFPQTLWNRIASSELVAIPLTHPRLSYELALVRRSGSYVSRSCQAWIMIASTALGFDVGSGFMNQPESA</sequence>